<comment type="caution">
    <text evidence="3">The sequence shown here is derived from an EMBL/GenBank/DDBJ whole genome shotgun (WGS) entry which is preliminary data.</text>
</comment>
<keyword evidence="4" id="KW-1185">Reference proteome</keyword>
<organism evidence="3 4">
    <name type="scientific">Coprinellus micaceus</name>
    <name type="common">Glistening ink-cap mushroom</name>
    <name type="synonym">Coprinus micaceus</name>
    <dbReference type="NCBI Taxonomy" id="71717"/>
    <lineage>
        <taxon>Eukaryota</taxon>
        <taxon>Fungi</taxon>
        <taxon>Dikarya</taxon>
        <taxon>Basidiomycota</taxon>
        <taxon>Agaricomycotina</taxon>
        <taxon>Agaricomycetes</taxon>
        <taxon>Agaricomycetidae</taxon>
        <taxon>Agaricales</taxon>
        <taxon>Agaricineae</taxon>
        <taxon>Psathyrellaceae</taxon>
        <taxon>Coprinellus</taxon>
    </lineage>
</organism>
<evidence type="ECO:0000313" key="4">
    <source>
        <dbReference type="Proteomes" id="UP000298030"/>
    </source>
</evidence>
<name>A0A4Y7TKR6_COPMI</name>
<keyword evidence="1" id="KW-0175">Coiled coil</keyword>
<feature type="region of interest" description="Disordered" evidence="2">
    <location>
        <begin position="423"/>
        <end position="447"/>
    </location>
</feature>
<reference evidence="3 4" key="1">
    <citation type="journal article" date="2019" name="Nat. Ecol. Evol.">
        <title>Megaphylogeny resolves global patterns of mushroom evolution.</title>
        <authorList>
            <person name="Varga T."/>
            <person name="Krizsan K."/>
            <person name="Foldi C."/>
            <person name="Dima B."/>
            <person name="Sanchez-Garcia M."/>
            <person name="Sanchez-Ramirez S."/>
            <person name="Szollosi G.J."/>
            <person name="Szarkandi J.G."/>
            <person name="Papp V."/>
            <person name="Albert L."/>
            <person name="Andreopoulos W."/>
            <person name="Angelini C."/>
            <person name="Antonin V."/>
            <person name="Barry K.W."/>
            <person name="Bougher N.L."/>
            <person name="Buchanan P."/>
            <person name="Buyck B."/>
            <person name="Bense V."/>
            <person name="Catcheside P."/>
            <person name="Chovatia M."/>
            <person name="Cooper J."/>
            <person name="Damon W."/>
            <person name="Desjardin D."/>
            <person name="Finy P."/>
            <person name="Geml J."/>
            <person name="Haridas S."/>
            <person name="Hughes K."/>
            <person name="Justo A."/>
            <person name="Karasinski D."/>
            <person name="Kautmanova I."/>
            <person name="Kiss B."/>
            <person name="Kocsube S."/>
            <person name="Kotiranta H."/>
            <person name="LaButti K.M."/>
            <person name="Lechner B.E."/>
            <person name="Liimatainen K."/>
            <person name="Lipzen A."/>
            <person name="Lukacs Z."/>
            <person name="Mihaltcheva S."/>
            <person name="Morgado L.N."/>
            <person name="Niskanen T."/>
            <person name="Noordeloos M.E."/>
            <person name="Ohm R.A."/>
            <person name="Ortiz-Santana B."/>
            <person name="Ovrebo C."/>
            <person name="Racz N."/>
            <person name="Riley R."/>
            <person name="Savchenko A."/>
            <person name="Shiryaev A."/>
            <person name="Soop K."/>
            <person name="Spirin V."/>
            <person name="Szebenyi C."/>
            <person name="Tomsovsky M."/>
            <person name="Tulloss R.E."/>
            <person name="Uehling J."/>
            <person name="Grigoriev I.V."/>
            <person name="Vagvolgyi C."/>
            <person name="Papp T."/>
            <person name="Martin F.M."/>
            <person name="Miettinen O."/>
            <person name="Hibbett D.S."/>
            <person name="Nagy L.G."/>
        </authorList>
    </citation>
    <scope>NUCLEOTIDE SEQUENCE [LARGE SCALE GENOMIC DNA]</scope>
    <source>
        <strain evidence="3 4">FP101781</strain>
    </source>
</reference>
<evidence type="ECO:0000313" key="3">
    <source>
        <dbReference type="EMBL" id="TEB34538.1"/>
    </source>
</evidence>
<feature type="compositionally biased region" description="Basic and acidic residues" evidence="2">
    <location>
        <begin position="423"/>
        <end position="433"/>
    </location>
</feature>
<dbReference type="AlphaFoldDB" id="A0A4Y7TKR6"/>
<evidence type="ECO:0000256" key="2">
    <source>
        <dbReference type="SAM" id="MobiDB-lite"/>
    </source>
</evidence>
<protein>
    <submittedName>
        <fullName evidence="3">Uncharacterized protein</fullName>
    </submittedName>
</protein>
<feature type="coiled-coil region" evidence="1">
    <location>
        <begin position="215"/>
        <end position="253"/>
    </location>
</feature>
<proteinExistence type="predicted"/>
<sequence>MPKVPTTGWQLPYEPTLADVPIRLSARTPRFPNGRLPKNEWVETSRMPSLRAPPQAVVWPYVQGGDVTMASAPGVPVKTEPEGWQVVPAVGSGDSSGEALHPVELHASVGRAQMQLPVVQTSRQVPEDVLHSVTVEAQRFPESQIRLVPNVPLVSSEIDELVKPQVQAERTSRAQGMEVEGPRQAFGANRTLGETQRAMGEAEEWFRTEVAVEAIDSLNLRIHKFEKNEQRLKRQLREEKDRVKNSKAAEEGTLNLLVLAEERRQNNLRIQRTPLIKQSFRPPRPLVTSTRQFLSVVCTRQKPFHVISFLMSGRVMPVSYTTGCRRRFTRQGQFMKESTPGIGDEALLGFVGMSVGVGEVTGSGHLIHVWVVGGGSQVGGDGDEGALPTIARKSPFVVVQRSHLESLSPGGLKGVWCRREAQREKGGKGEVKRNGGLKDPSPSAAMAGTTRDCQLWCGTSSRAADHLIQWWATPLSGFNEDGSGPPPPCAQCVACLCLFNSKGDELGITNWHPGSLQTAGDCRHDYRAPGALCRWSSSGGYSKEADLSCQSNMKASQISRQDTKWRAGP</sequence>
<accession>A0A4Y7TKR6</accession>
<gene>
    <name evidence="3" type="ORF">FA13DRAFT_1707429</name>
</gene>
<dbReference type="EMBL" id="QPFP01000009">
    <property type="protein sequence ID" value="TEB34538.1"/>
    <property type="molecule type" value="Genomic_DNA"/>
</dbReference>
<evidence type="ECO:0000256" key="1">
    <source>
        <dbReference type="SAM" id="Coils"/>
    </source>
</evidence>
<dbReference type="Proteomes" id="UP000298030">
    <property type="component" value="Unassembled WGS sequence"/>
</dbReference>